<dbReference type="GO" id="GO:0046872">
    <property type="term" value="F:metal ion binding"/>
    <property type="evidence" value="ECO:0007669"/>
    <property type="project" value="UniProtKB-KW"/>
</dbReference>
<dbReference type="Pfam" id="PF02879">
    <property type="entry name" value="PGM_PMM_II"/>
    <property type="match status" value="1"/>
</dbReference>
<protein>
    <submittedName>
        <fullName evidence="12">Phosphomannomutase/phosphoglucomutase</fullName>
    </submittedName>
</protein>
<dbReference type="SUPFAM" id="SSF55957">
    <property type="entry name" value="Phosphoglucomutase, C-terminal domain"/>
    <property type="match status" value="1"/>
</dbReference>
<dbReference type="CDD" id="cd03089">
    <property type="entry name" value="PMM_PGM"/>
    <property type="match status" value="1"/>
</dbReference>
<evidence type="ECO:0000259" key="10">
    <source>
        <dbReference type="Pfam" id="PF02879"/>
    </source>
</evidence>
<comment type="similarity">
    <text evidence="2">Belongs to the phosphohexose mutase family.</text>
</comment>
<evidence type="ECO:0000313" key="12">
    <source>
        <dbReference type="EMBL" id="MPY58633.1"/>
    </source>
</evidence>
<evidence type="ECO:0000256" key="6">
    <source>
        <dbReference type="ARBA" id="ARBA00023235"/>
    </source>
</evidence>
<evidence type="ECO:0000256" key="1">
    <source>
        <dbReference type="ARBA" id="ARBA00001946"/>
    </source>
</evidence>
<keyword evidence="3" id="KW-0597">Phosphoprotein</keyword>
<name>A0A5N8XGJ5_9ACTN</name>
<evidence type="ECO:0000256" key="4">
    <source>
        <dbReference type="ARBA" id="ARBA00022723"/>
    </source>
</evidence>
<dbReference type="InterPro" id="IPR005841">
    <property type="entry name" value="Alpha-D-phosphohexomutase_SF"/>
</dbReference>
<evidence type="ECO:0000256" key="3">
    <source>
        <dbReference type="ARBA" id="ARBA00022553"/>
    </source>
</evidence>
<organism evidence="12 13">
    <name type="scientific">Streptomyces spongiae</name>
    <dbReference type="NCBI Taxonomy" id="565072"/>
    <lineage>
        <taxon>Bacteria</taxon>
        <taxon>Bacillati</taxon>
        <taxon>Actinomycetota</taxon>
        <taxon>Actinomycetes</taxon>
        <taxon>Kitasatosporales</taxon>
        <taxon>Streptomycetaceae</taxon>
        <taxon>Streptomyces</taxon>
    </lineage>
</organism>
<feature type="non-terminal residue" evidence="12">
    <location>
        <position position="471"/>
    </location>
</feature>
<dbReference type="Proteomes" id="UP000400924">
    <property type="component" value="Unassembled WGS sequence"/>
</dbReference>
<evidence type="ECO:0000256" key="2">
    <source>
        <dbReference type="ARBA" id="ARBA00010231"/>
    </source>
</evidence>
<feature type="domain" description="Alpha-D-phosphohexomutase C-terminal" evidence="8">
    <location>
        <begin position="373"/>
        <end position="450"/>
    </location>
</feature>
<dbReference type="InterPro" id="IPR036900">
    <property type="entry name" value="A-D-PHexomutase_C_sf"/>
</dbReference>
<dbReference type="Pfam" id="PF00408">
    <property type="entry name" value="PGM_PMM_IV"/>
    <property type="match status" value="1"/>
</dbReference>
<dbReference type="EMBL" id="VJZC01000094">
    <property type="protein sequence ID" value="MPY58633.1"/>
    <property type="molecule type" value="Genomic_DNA"/>
</dbReference>
<dbReference type="AlphaFoldDB" id="A0A5N8XGJ5"/>
<dbReference type="Pfam" id="PF02880">
    <property type="entry name" value="PGM_PMM_III"/>
    <property type="match status" value="1"/>
</dbReference>
<dbReference type="Pfam" id="PF02878">
    <property type="entry name" value="PGM_PMM_I"/>
    <property type="match status" value="1"/>
</dbReference>
<sequence length="471" mass="50099">MRDVAAVVKAYDIRGVVGEELDEDLAETFGACFARLVPEDEVVVGHDMRASSPGLADAFIRGVLGQGSDVLRIGLAGTDMVSYASGVLGRPGAMITASHNPPRYNGIKLCRAYAEPIGWDTGLRTLLHMARGPRARPPRAGTGQVRDQPVLAGYRDHLLALAAPDTAPVRQITAVVEAGGGMAGLTAATVLGALPVDVIPLNFGVDGDFPQPDADPMRPGYTAALRDRVRVARADVGFAFDGDADRCVVVDERGETVAPSAVGALLAERALAREPGAAVVHSAVTSRSLPHAVTALGGHAVRSRVGHSYMKREMARTRAVLGVEHSAHYYFGQFWNADSGLLAALHVLAALGATHQPVSQLVSRRTPYITLPETAIRVAEPDARLREVARAAGARPDTTCDWLDGLTVRRADGAWFNLRPSNTESRGLLRLNVEARDEHTATSLRAEVLDIVETPPTRSRPARPRPAPPKS</sequence>
<evidence type="ECO:0000259" key="9">
    <source>
        <dbReference type="Pfam" id="PF02878"/>
    </source>
</evidence>
<evidence type="ECO:0000256" key="7">
    <source>
        <dbReference type="SAM" id="MobiDB-lite"/>
    </source>
</evidence>
<feature type="region of interest" description="Disordered" evidence="7">
    <location>
        <begin position="451"/>
        <end position="471"/>
    </location>
</feature>
<gene>
    <name evidence="12" type="primary">manB</name>
    <name evidence="12" type="ORF">FNH08_16125</name>
</gene>
<dbReference type="InterPro" id="IPR016055">
    <property type="entry name" value="A-D-PHexomutase_a/b/a-I/II/III"/>
</dbReference>
<accession>A0A5N8XGJ5</accession>
<dbReference type="GO" id="GO:0005975">
    <property type="term" value="P:carbohydrate metabolic process"/>
    <property type="evidence" value="ECO:0007669"/>
    <property type="project" value="InterPro"/>
</dbReference>
<dbReference type="InterPro" id="IPR005843">
    <property type="entry name" value="A-D-PHexomutase_C"/>
</dbReference>
<keyword evidence="13" id="KW-1185">Reference proteome</keyword>
<dbReference type="SUPFAM" id="SSF53738">
    <property type="entry name" value="Phosphoglucomutase, first 3 domains"/>
    <property type="match status" value="3"/>
</dbReference>
<keyword evidence="6" id="KW-0413">Isomerase</keyword>
<reference evidence="12 13" key="1">
    <citation type="submission" date="2019-07" db="EMBL/GenBank/DDBJ databases">
        <title>New species of Amycolatopsis and Streptomyces.</title>
        <authorList>
            <person name="Duangmal K."/>
            <person name="Teo W.F.A."/>
            <person name="Lipun K."/>
        </authorList>
    </citation>
    <scope>NUCLEOTIDE SEQUENCE [LARGE SCALE GENOMIC DNA]</scope>
    <source>
        <strain evidence="12 13">NBRC 106415</strain>
    </source>
</reference>
<keyword evidence="5" id="KW-0460">Magnesium</keyword>
<dbReference type="Gene3D" id="3.40.120.10">
    <property type="entry name" value="Alpha-D-Glucose-1,6-Bisphosphate, subunit A, domain 3"/>
    <property type="match status" value="3"/>
</dbReference>
<dbReference type="GO" id="GO:0016868">
    <property type="term" value="F:intramolecular phosphotransferase activity"/>
    <property type="evidence" value="ECO:0007669"/>
    <property type="project" value="InterPro"/>
</dbReference>
<dbReference type="InterPro" id="IPR005845">
    <property type="entry name" value="A-D-PHexomutase_a/b/a-II"/>
</dbReference>
<dbReference type="PANTHER" id="PTHR43771:SF1">
    <property type="entry name" value="PHOSPHOMANNOMUTASE"/>
    <property type="match status" value="1"/>
</dbReference>
<evidence type="ECO:0000313" key="13">
    <source>
        <dbReference type="Proteomes" id="UP000400924"/>
    </source>
</evidence>
<keyword evidence="4" id="KW-0479">Metal-binding</keyword>
<evidence type="ECO:0000259" key="11">
    <source>
        <dbReference type="Pfam" id="PF02880"/>
    </source>
</evidence>
<evidence type="ECO:0000256" key="5">
    <source>
        <dbReference type="ARBA" id="ARBA00022842"/>
    </source>
</evidence>
<comment type="caution">
    <text evidence="12">The sequence shown here is derived from an EMBL/GenBank/DDBJ whole genome shotgun (WGS) entry which is preliminary data.</text>
</comment>
<proteinExistence type="inferred from homology"/>
<dbReference type="PANTHER" id="PTHR43771">
    <property type="entry name" value="PHOSPHOMANNOMUTASE"/>
    <property type="match status" value="1"/>
</dbReference>
<dbReference type="RefSeq" id="WP_152772169.1">
    <property type="nucleotide sequence ID" value="NZ_VJZC01000094.1"/>
</dbReference>
<comment type="cofactor">
    <cofactor evidence="1">
        <name>Mg(2+)</name>
        <dbReference type="ChEBI" id="CHEBI:18420"/>
    </cofactor>
</comment>
<feature type="domain" description="Alpha-D-phosphohexomutase alpha/beta/alpha" evidence="10">
    <location>
        <begin position="153"/>
        <end position="254"/>
    </location>
</feature>
<dbReference type="InterPro" id="IPR005846">
    <property type="entry name" value="A-D-PHexomutase_a/b/a-III"/>
</dbReference>
<dbReference type="Gene3D" id="3.30.310.50">
    <property type="entry name" value="Alpha-D-phosphohexomutase, C-terminal domain"/>
    <property type="match status" value="1"/>
</dbReference>
<dbReference type="InterPro" id="IPR005844">
    <property type="entry name" value="A-D-PHexomutase_a/b/a-I"/>
</dbReference>
<dbReference type="OrthoDB" id="9803322at2"/>
<feature type="domain" description="Alpha-D-phosphohexomutase alpha/beta/alpha" evidence="11">
    <location>
        <begin position="261"/>
        <end position="364"/>
    </location>
</feature>
<evidence type="ECO:0000259" key="8">
    <source>
        <dbReference type="Pfam" id="PF00408"/>
    </source>
</evidence>
<feature type="domain" description="Alpha-D-phosphohexomutase alpha/beta/alpha" evidence="9">
    <location>
        <begin position="8"/>
        <end position="117"/>
    </location>
</feature>
<dbReference type="PRINTS" id="PR00509">
    <property type="entry name" value="PGMPMM"/>
</dbReference>